<evidence type="ECO:0000256" key="5">
    <source>
        <dbReference type="ARBA" id="ARBA00022692"/>
    </source>
</evidence>
<evidence type="ECO:0000256" key="3">
    <source>
        <dbReference type="ARBA" id="ARBA00022448"/>
    </source>
</evidence>
<name>A0AAD1TJR8_PELCU</name>
<dbReference type="GO" id="GO:0006898">
    <property type="term" value="P:receptor-mediated endocytosis"/>
    <property type="evidence" value="ECO:0007669"/>
    <property type="project" value="TreeGrafter"/>
</dbReference>
<dbReference type="EMBL" id="OW240924">
    <property type="protein sequence ID" value="CAH2328549.1"/>
    <property type="molecule type" value="Genomic_DNA"/>
</dbReference>
<dbReference type="Pfam" id="PF14828">
    <property type="entry name" value="Amnionless"/>
    <property type="match status" value="1"/>
</dbReference>
<dbReference type="PANTHER" id="PTHR14995">
    <property type="entry name" value="AMNIONLESS"/>
    <property type="match status" value="1"/>
</dbReference>
<evidence type="ECO:0000256" key="7">
    <source>
        <dbReference type="ARBA" id="ARBA00022927"/>
    </source>
</evidence>
<comment type="subcellular location">
    <subcellularLocation>
        <location evidence="1">Cell membrane</location>
        <topology evidence="1">Single-pass type I membrane protein</topology>
    </subcellularLocation>
</comment>
<evidence type="ECO:0000313" key="12">
    <source>
        <dbReference type="EMBL" id="CAH2328549.1"/>
    </source>
</evidence>
<dbReference type="AlphaFoldDB" id="A0AAD1TJR8"/>
<evidence type="ECO:0000256" key="9">
    <source>
        <dbReference type="ARBA" id="ARBA00023136"/>
    </source>
</evidence>
<evidence type="ECO:0000256" key="6">
    <source>
        <dbReference type="ARBA" id="ARBA00022729"/>
    </source>
</evidence>
<sequence>MKTPALFLLWLLVCIALTDAAYKKWIPNTNFENASNWNERRVPCSQDKVIFPSGQRVSIYVQSAHSLAEMNLPWDGEFILATGAGFSASSKEDPECDPGSEIHFRDPDQYQWFDPTLWYSSLSDNDKSLFSVDSERVPCQYDDVIFSPETSFKVNAMATEATINLKSISVLGKTFTTDEEFSYHLQSNTGKLQFPGSPRMHITNTPCGDQTGCECGNTAVLREICSALQRTEGICPNLPCPLPLLPAGRCCQICGAIINLEHMSTFNFEDYRTHLVQTYLNLEKYSRVKLAISKVQNQRTRLKKNDLTAEIQIMITDNLEESATGSDAIGLANDIINEINNNGISFGISKATVITSTSSQSAPNTAGIITGIVIGVLAIFLSILGGLYYLHRVGTLRLPSQIVLFRRNNFEVQTDTQPIGFTNPIFEGIAEDVPDVSGLYSGEEVLKEITPDKSSFQYSNPLYEASQCDD</sequence>
<dbReference type="InterPro" id="IPR026112">
    <property type="entry name" value="AMN"/>
</dbReference>
<keyword evidence="9 10" id="KW-0472">Membrane</keyword>
<feature type="chain" id="PRO_5041934185" description="Protein amnionless" evidence="11">
    <location>
        <begin position="21"/>
        <end position="470"/>
    </location>
</feature>
<dbReference type="GO" id="GO:0030139">
    <property type="term" value="C:endocytic vesicle"/>
    <property type="evidence" value="ECO:0007669"/>
    <property type="project" value="TreeGrafter"/>
</dbReference>
<evidence type="ECO:0000256" key="11">
    <source>
        <dbReference type="SAM" id="SignalP"/>
    </source>
</evidence>
<keyword evidence="3" id="KW-0813">Transport</keyword>
<feature type="signal peptide" evidence="11">
    <location>
        <begin position="1"/>
        <end position="20"/>
    </location>
</feature>
<evidence type="ECO:0000256" key="1">
    <source>
        <dbReference type="ARBA" id="ARBA00004251"/>
    </source>
</evidence>
<protein>
    <recommendedName>
        <fullName evidence="2">Protein amnionless</fullName>
    </recommendedName>
</protein>
<keyword evidence="4" id="KW-1003">Cell membrane</keyword>
<gene>
    <name evidence="12" type="ORF">PECUL_23A041992</name>
</gene>
<keyword evidence="7" id="KW-0653">Protein transport</keyword>
<keyword evidence="13" id="KW-1185">Reference proteome</keyword>
<dbReference type="Proteomes" id="UP001295444">
    <property type="component" value="Chromosome 13"/>
</dbReference>
<evidence type="ECO:0000256" key="8">
    <source>
        <dbReference type="ARBA" id="ARBA00022989"/>
    </source>
</evidence>
<organism evidence="12 13">
    <name type="scientific">Pelobates cultripes</name>
    <name type="common">Western spadefoot toad</name>
    <dbReference type="NCBI Taxonomy" id="61616"/>
    <lineage>
        <taxon>Eukaryota</taxon>
        <taxon>Metazoa</taxon>
        <taxon>Chordata</taxon>
        <taxon>Craniata</taxon>
        <taxon>Vertebrata</taxon>
        <taxon>Euteleostomi</taxon>
        <taxon>Amphibia</taxon>
        <taxon>Batrachia</taxon>
        <taxon>Anura</taxon>
        <taxon>Pelobatoidea</taxon>
        <taxon>Pelobatidae</taxon>
        <taxon>Pelobates</taxon>
    </lineage>
</organism>
<accession>A0AAD1TJR8</accession>
<dbReference type="PANTHER" id="PTHR14995:SF2">
    <property type="entry name" value="PROTEIN AMNIONLESS"/>
    <property type="match status" value="1"/>
</dbReference>
<dbReference type="GO" id="GO:0016324">
    <property type="term" value="C:apical plasma membrane"/>
    <property type="evidence" value="ECO:0007669"/>
    <property type="project" value="TreeGrafter"/>
</dbReference>
<feature type="transmembrane region" description="Helical" evidence="10">
    <location>
        <begin position="366"/>
        <end position="390"/>
    </location>
</feature>
<evidence type="ECO:0000256" key="2">
    <source>
        <dbReference type="ARBA" id="ARBA00021200"/>
    </source>
</evidence>
<proteinExistence type="predicted"/>
<evidence type="ECO:0000256" key="10">
    <source>
        <dbReference type="SAM" id="Phobius"/>
    </source>
</evidence>
<keyword evidence="6 11" id="KW-0732">Signal</keyword>
<keyword evidence="5 10" id="KW-0812">Transmembrane</keyword>
<evidence type="ECO:0000256" key="4">
    <source>
        <dbReference type="ARBA" id="ARBA00022475"/>
    </source>
</evidence>
<dbReference type="GO" id="GO:0015031">
    <property type="term" value="P:protein transport"/>
    <property type="evidence" value="ECO:0007669"/>
    <property type="project" value="UniProtKB-KW"/>
</dbReference>
<evidence type="ECO:0000313" key="13">
    <source>
        <dbReference type="Proteomes" id="UP001295444"/>
    </source>
</evidence>
<reference evidence="12" key="1">
    <citation type="submission" date="2022-03" db="EMBL/GenBank/DDBJ databases">
        <authorList>
            <person name="Alioto T."/>
            <person name="Alioto T."/>
            <person name="Gomez Garrido J."/>
        </authorList>
    </citation>
    <scope>NUCLEOTIDE SEQUENCE</scope>
</reference>
<keyword evidence="8 10" id="KW-1133">Transmembrane helix</keyword>